<dbReference type="AlphaFoldDB" id="A0A1Q4V1Y9"/>
<dbReference type="EMBL" id="LFBV01000008">
    <property type="protein sequence ID" value="OKH91895.1"/>
    <property type="molecule type" value="Genomic_DNA"/>
</dbReference>
<dbReference type="PROSITE" id="PS50943">
    <property type="entry name" value="HTH_CROC1"/>
    <property type="match status" value="1"/>
</dbReference>
<dbReference type="InterPro" id="IPR001387">
    <property type="entry name" value="Cro/C1-type_HTH"/>
</dbReference>
<dbReference type="Pfam" id="PF13560">
    <property type="entry name" value="HTH_31"/>
    <property type="match status" value="1"/>
</dbReference>
<dbReference type="SUPFAM" id="SSF47413">
    <property type="entry name" value="lambda repressor-like DNA-binding domains"/>
    <property type="match status" value="1"/>
</dbReference>
<dbReference type="CDD" id="cd00093">
    <property type="entry name" value="HTH_XRE"/>
    <property type="match status" value="1"/>
</dbReference>
<evidence type="ECO:0000313" key="3">
    <source>
        <dbReference type="Proteomes" id="UP000186455"/>
    </source>
</evidence>
<dbReference type="InterPro" id="IPR043917">
    <property type="entry name" value="DUF5753"/>
</dbReference>
<dbReference type="Gene3D" id="1.10.260.40">
    <property type="entry name" value="lambda repressor-like DNA-binding domains"/>
    <property type="match status" value="1"/>
</dbReference>
<dbReference type="SMART" id="SM00530">
    <property type="entry name" value="HTH_XRE"/>
    <property type="match status" value="1"/>
</dbReference>
<organism evidence="2 3">
    <name type="scientific">Streptomyces uncialis</name>
    <dbReference type="NCBI Taxonomy" id="1048205"/>
    <lineage>
        <taxon>Bacteria</taxon>
        <taxon>Bacillati</taxon>
        <taxon>Actinomycetota</taxon>
        <taxon>Actinomycetes</taxon>
        <taxon>Kitasatosporales</taxon>
        <taxon>Streptomycetaceae</taxon>
        <taxon>Streptomyces</taxon>
    </lineage>
</organism>
<protein>
    <submittedName>
        <fullName evidence="2">XRE family transcriptional regulator</fullName>
    </submittedName>
</protein>
<comment type="caution">
    <text evidence="2">The sequence shown here is derived from an EMBL/GenBank/DDBJ whole genome shotgun (WGS) entry which is preliminary data.</text>
</comment>
<keyword evidence="3" id="KW-1185">Reference proteome</keyword>
<dbReference type="InterPro" id="IPR010982">
    <property type="entry name" value="Lambda_DNA-bd_dom_sf"/>
</dbReference>
<dbReference type="Proteomes" id="UP000186455">
    <property type="component" value="Unassembled WGS sequence"/>
</dbReference>
<reference evidence="2 3" key="1">
    <citation type="submission" date="2015-06" db="EMBL/GenBank/DDBJ databases">
        <title>Cloning and characterization of the uncialamcin biosynthetic gene cluster.</title>
        <authorList>
            <person name="Yan X."/>
            <person name="Huang T."/>
            <person name="Ge H."/>
            <person name="Shen B."/>
        </authorList>
    </citation>
    <scope>NUCLEOTIDE SEQUENCE [LARGE SCALE GENOMIC DNA]</scope>
    <source>
        <strain evidence="2 3">DCA2648</strain>
    </source>
</reference>
<gene>
    <name evidence="2" type="ORF">AB852_26925</name>
</gene>
<evidence type="ECO:0000313" key="2">
    <source>
        <dbReference type="EMBL" id="OKH91895.1"/>
    </source>
</evidence>
<proteinExistence type="predicted"/>
<name>A0A1Q4V1Y9_9ACTN</name>
<dbReference type="GO" id="GO:0003677">
    <property type="term" value="F:DNA binding"/>
    <property type="evidence" value="ECO:0007669"/>
    <property type="project" value="InterPro"/>
</dbReference>
<dbReference type="RefSeq" id="WP_073792884.1">
    <property type="nucleotide sequence ID" value="NZ_CP109290.1"/>
</dbReference>
<sequence length="284" mass="31039">MPEHPSSSVRQAREALAARLRELRLDAGISGRELAARCGWHESKTSRVENARTAPSDADIRAWCAACGTPEHGPDLVAANRQSAGAHVEWRRLQRTGLRRLQESGAALYGQTVLFRVYCSDVVPGFFQTPGYATALLSSIATFRGTPDDVSEAVAARMERNRVIREGNHRLSIVLEESVLRHRVADTETMAAQLGHLLTVMALPSVALGIIPFDAERTVWPMATFTVFDDERVHVDTLDAAHTLTQPSQAELYVRAFGRLAGSAVRGAAARRVIGNALTSLEHR</sequence>
<dbReference type="Pfam" id="PF19054">
    <property type="entry name" value="DUF5753"/>
    <property type="match status" value="1"/>
</dbReference>
<dbReference type="STRING" id="1048205.AB852_26925"/>
<evidence type="ECO:0000259" key="1">
    <source>
        <dbReference type="PROSITE" id="PS50943"/>
    </source>
</evidence>
<accession>A0A1Q4V1Y9</accession>
<feature type="domain" description="HTH cro/C1-type" evidence="1">
    <location>
        <begin position="20"/>
        <end position="76"/>
    </location>
</feature>